<name>U9UZB9_RHIID</name>
<accession>U9UZB9</accession>
<dbReference type="HOGENOM" id="CLU_1971644_0_0_1"/>
<organism evidence="1">
    <name type="scientific">Rhizophagus irregularis (strain DAOM 181602 / DAOM 197198 / MUCL 43194)</name>
    <name type="common">Arbuscular mycorrhizal fungus</name>
    <name type="synonym">Glomus intraradices</name>
    <dbReference type="NCBI Taxonomy" id="747089"/>
    <lineage>
        <taxon>Eukaryota</taxon>
        <taxon>Fungi</taxon>
        <taxon>Fungi incertae sedis</taxon>
        <taxon>Mucoromycota</taxon>
        <taxon>Glomeromycotina</taxon>
        <taxon>Glomeromycetes</taxon>
        <taxon>Glomerales</taxon>
        <taxon>Glomeraceae</taxon>
        <taxon>Rhizophagus</taxon>
    </lineage>
</organism>
<proteinExistence type="predicted"/>
<sequence>MKNSKLIDFILHPLHNAKDYIESANILFTTFEKIEQEDYLNNFIIPTICDWPGQINLRRAITLRLNKKDNSRIPSQILSLIPMIGPLHVSLNSRETLFQIYHFFFEMVYHNLFGENKVLAQNKAKTY</sequence>
<evidence type="ECO:0000313" key="1">
    <source>
        <dbReference type="EMBL" id="ESA23933.1"/>
    </source>
</evidence>
<dbReference type="EMBL" id="KI274362">
    <property type="protein sequence ID" value="ESA23933.1"/>
    <property type="molecule type" value="Genomic_DNA"/>
</dbReference>
<protein>
    <submittedName>
        <fullName evidence="1">Uncharacterized protein</fullName>
    </submittedName>
</protein>
<gene>
    <name evidence="1" type="ORF">GLOINDRAFT_14927</name>
</gene>
<reference evidence="1" key="1">
    <citation type="submission" date="2013-07" db="EMBL/GenBank/DDBJ databases">
        <title>The genome of an arbuscular mycorrhizal fungus provides insights into the evolution of the oldest plant symbiosis.</title>
        <authorList>
            <consortium name="DOE Joint Genome Institute"/>
            <person name="Tisserant E."/>
            <person name="Malbreil M."/>
            <person name="Kuo A."/>
            <person name="Kohler A."/>
            <person name="Symeonidi A."/>
            <person name="Balestrini R."/>
            <person name="Charron P."/>
            <person name="Duensing N."/>
            <person name="Frei-dit-Frey N."/>
            <person name="Gianinazzi-Pearson V."/>
            <person name="Gilbert B."/>
            <person name="Handa Y."/>
            <person name="Hijri M."/>
            <person name="Kaul R."/>
            <person name="Kawaguchi M."/>
            <person name="Krajinski F."/>
            <person name="Lammers P."/>
            <person name="Lapierre D."/>
            <person name="Masclaux F.G."/>
            <person name="Murat C."/>
            <person name="Morin E."/>
            <person name="Ndikumana S."/>
            <person name="Pagni M."/>
            <person name="Petitpierre D."/>
            <person name="Requena N."/>
            <person name="Rosikiewicz P."/>
            <person name="Riley R."/>
            <person name="Saito K."/>
            <person name="San Clemente H."/>
            <person name="Shapiro H."/>
            <person name="van Tuinen D."/>
            <person name="Becard G."/>
            <person name="Bonfante P."/>
            <person name="Paszkowski U."/>
            <person name="Shachar-Hill Y."/>
            <person name="Young J.P."/>
            <person name="Sanders I.R."/>
            <person name="Henrissat B."/>
            <person name="Rensing S.A."/>
            <person name="Grigoriev I.V."/>
            <person name="Corradi N."/>
            <person name="Roux C."/>
            <person name="Martin F."/>
        </authorList>
    </citation>
    <scope>NUCLEOTIDE SEQUENCE</scope>
    <source>
        <strain evidence="1">DAOM 197198</strain>
    </source>
</reference>
<dbReference type="AlphaFoldDB" id="U9UZB9"/>